<dbReference type="InterPro" id="IPR001048">
    <property type="entry name" value="Asp/Glu/Uridylate_kinase"/>
</dbReference>
<comment type="subcellular location">
    <subcellularLocation>
        <location evidence="8">Cytoplasm</location>
    </subcellularLocation>
</comment>
<keyword evidence="6 8" id="KW-0418">Kinase</keyword>
<reference evidence="11" key="1">
    <citation type="journal article" date="2019" name="Int. J. Syst. Evol. Microbiol.">
        <title>The Global Catalogue of Microorganisms (GCM) 10K type strain sequencing project: providing services to taxonomists for standard genome sequencing and annotation.</title>
        <authorList>
            <consortium name="The Broad Institute Genomics Platform"/>
            <consortium name="The Broad Institute Genome Sequencing Center for Infectious Disease"/>
            <person name="Wu L."/>
            <person name="Ma J."/>
        </authorList>
    </citation>
    <scope>NUCLEOTIDE SEQUENCE [LARGE SCALE GENOMIC DNA]</scope>
    <source>
        <strain evidence="11">JCM 12165</strain>
    </source>
</reference>
<feature type="binding site" evidence="8">
    <location>
        <begin position="168"/>
        <end position="169"/>
    </location>
    <ligand>
        <name>ATP</name>
        <dbReference type="ChEBI" id="CHEBI:30616"/>
    </ligand>
</feature>
<dbReference type="PROSITE" id="PS00902">
    <property type="entry name" value="GLUTAMATE_5_KINASE"/>
    <property type="match status" value="1"/>
</dbReference>
<dbReference type="EMBL" id="JBHSGK010000003">
    <property type="protein sequence ID" value="MFC4735762.1"/>
    <property type="molecule type" value="Genomic_DNA"/>
</dbReference>
<dbReference type="NCBIfam" id="TIGR01027">
    <property type="entry name" value="proB"/>
    <property type="match status" value="1"/>
</dbReference>
<evidence type="ECO:0000259" key="9">
    <source>
        <dbReference type="SMART" id="SM00359"/>
    </source>
</evidence>
<proteinExistence type="inferred from homology"/>
<dbReference type="RefSeq" id="WP_377908399.1">
    <property type="nucleotide sequence ID" value="NZ_JBHSGK010000003.1"/>
</dbReference>
<dbReference type="Gene3D" id="2.30.130.10">
    <property type="entry name" value="PUA domain"/>
    <property type="match status" value="1"/>
</dbReference>
<keyword evidence="11" id="KW-1185">Reference proteome</keyword>
<dbReference type="InterPro" id="IPR036974">
    <property type="entry name" value="PUA_sf"/>
</dbReference>
<feature type="domain" description="PUA" evidence="9">
    <location>
        <begin position="275"/>
        <end position="351"/>
    </location>
</feature>
<dbReference type="Gene3D" id="3.40.1160.10">
    <property type="entry name" value="Acetylglutamate kinase-like"/>
    <property type="match status" value="1"/>
</dbReference>
<comment type="catalytic activity">
    <reaction evidence="8">
        <text>L-glutamate + ATP = L-glutamyl 5-phosphate + ADP</text>
        <dbReference type="Rhea" id="RHEA:14877"/>
        <dbReference type="ChEBI" id="CHEBI:29985"/>
        <dbReference type="ChEBI" id="CHEBI:30616"/>
        <dbReference type="ChEBI" id="CHEBI:58274"/>
        <dbReference type="ChEBI" id="CHEBI:456216"/>
        <dbReference type="EC" id="2.7.2.11"/>
    </reaction>
</comment>
<feature type="binding site" evidence="8">
    <location>
        <begin position="208"/>
        <end position="214"/>
    </location>
    <ligand>
        <name>ATP</name>
        <dbReference type="ChEBI" id="CHEBI:30616"/>
    </ligand>
</feature>
<dbReference type="CDD" id="cd21157">
    <property type="entry name" value="PUA_G5K"/>
    <property type="match status" value="1"/>
</dbReference>
<feature type="binding site" evidence="8">
    <location>
        <position position="49"/>
    </location>
    <ligand>
        <name>substrate</name>
    </ligand>
</feature>
<comment type="function">
    <text evidence="8">Catalyzes the transfer of a phosphate group to glutamate to form L-glutamate 5-phosphate.</text>
</comment>
<keyword evidence="7 8" id="KW-0067">ATP-binding</keyword>
<evidence type="ECO:0000256" key="1">
    <source>
        <dbReference type="ARBA" id="ARBA00022490"/>
    </source>
</evidence>
<comment type="similarity">
    <text evidence="8">Belongs to the glutamate 5-kinase family.</text>
</comment>
<comment type="pathway">
    <text evidence="8">Amino-acid biosynthesis; L-proline biosynthesis; L-glutamate 5-semialdehyde from L-glutamate: step 1/2.</text>
</comment>
<name>A0ABV9NQU3_9BACI</name>
<dbReference type="GO" id="GO:0004349">
    <property type="term" value="F:glutamate 5-kinase activity"/>
    <property type="evidence" value="ECO:0007669"/>
    <property type="project" value="UniProtKB-EC"/>
</dbReference>
<dbReference type="PANTHER" id="PTHR43654:SF1">
    <property type="entry name" value="ISOPENTENYL PHOSPHATE KINASE"/>
    <property type="match status" value="1"/>
</dbReference>
<dbReference type="InterPro" id="IPR015947">
    <property type="entry name" value="PUA-like_sf"/>
</dbReference>
<evidence type="ECO:0000256" key="4">
    <source>
        <dbReference type="ARBA" id="ARBA00022679"/>
    </source>
</evidence>
<evidence type="ECO:0000256" key="6">
    <source>
        <dbReference type="ARBA" id="ARBA00022777"/>
    </source>
</evidence>
<dbReference type="Pfam" id="PF01472">
    <property type="entry name" value="PUA"/>
    <property type="match status" value="1"/>
</dbReference>
<evidence type="ECO:0000313" key="10">
    <source>
        <dbReference type="EMBL" id="MFC4735762.1"/>
    </source>
</evidence>
<keyword evidence="3 8" id="KW-0641">Proline biosynthesis</keyword>
<evidence type="ECO:0000313" key="11">
    <source>
        <dbReference type="Proteomes" id="UP001595896"/>
    </source>
</evidence>
<keyword evidence="1 8" id="KW-0963">Cytoplasm</keyword>
<dbReference type="PIRSF" id="PIRSF000729">
    <property type="entry name" value="GK"/>
    <property type="match status" value="1"/>
</dbReference>
<evidence type="ECO:0000256" key="7">
    <source>
        <dbReference type="ARBA" id="ARBA00022840"/>
    </source>
</evidence>
<feature type="binding site" evidence="8">
    <location>
        <position position="136"/>
    </location>
    <ligand>
        <name>substrate</name>
    </ligand>
</feature>
<dbReference type="Proteomes" id="UP001595896">
    <property type="component" value="Unassembled WGS sequence"/>
</dbReference>
<dbReference type="InterPro" id="IPR001057">
    <property type="entry name" value="Glu/AcGlu_kinase"/>
</dbReference>
<dbReference type="HAMAP" id="MF_00456">
    <property type="entry name" value="ProB"/>
    <property type="match status" value="1"/>
</dbReference>
<evidence type="ECO:0000256" key="2">
    <source>
        <dbReference type="ARBA" id="ARBA00022605"/>
    </source>
</evidence>
<dbReference type="SMART" id="SM00359">
    <property type="entry name" value="PUA"/>
    <property type="match status" value="1"/>
</dbReference>
<keyword evidence="4 8" id="KW-0808">Transferase</keyword>
<dbReference type="InterPro" id="IPR041739">
    <property type="entry name" value="G5K_ProB"/>
</dbReference>
<protein>
    <recommendedName>
        <fullName evidence="8">Glutamate 5-kinase</fullName>
        <ecNumber evidence="8">2.7.2.11</ecNumber>
    </recommendedName>
    <alternativeName>
        <fullName evidence="8">Gamma-glutamyl kinase</fullName>
        <shortName evidence="8">GK</shortName>
    </alternativeName>
</protein>
<evidence type="ECO:0000256" key="3">
    <source>
        <dbReference type="ARBA" id="ARBA00022650"/>
    </source>
</evidence>
<dbReference type="InterPro" id="IPR036393">
    <property type="entry name" value="AceGlu_kinase-like_sf"/>
</dbReference>
<dbReference type="SUPFAM" id="SSF53633">
    <property type="entry name" value="Carbamate kinase-like"/>
    <property type="match status" value="1"/>
</dbReference>
<dbReference type="PANTHER" id="PTHR43654">
    <property type="entry name" value="GLUTAMATE 5-KINASE"/>
    <property type="match status" value="1"/>
</dbReference>
<dbReference type="EC" id="2.7.2.11" evidence="8"/>
<keyword evidence="5 8" id="KW-0547">Nucleotide-binding</keyword>
<dbReference type="Pfam" id="PF00696">
    <property type="entry name" value="AA_kinase"/>
    <property type="match status" value="1"/>
</dbReference>
<sequence>MQRKRIVLKIGSSSLTEGDGTLSPVKMAAFCHAIAGLRHAGHELLIVSSGAVAAGFRDIGYASRPATVRARQAAAAAGQALLMQHYRFQLQHYNIIPAQLLVTRSDFTEEKHFQNLHAAIEELLSRKILPILNENDSTAVDELTFGDNDMLSALVSGAMHADLLMLLTDADGVYSADPKEDPEAFKYDELQTIPEQLLRAPSRSALGTGGIGTKLSACRAAADTGVEAYVGTLSSTEELIQASEGNGTGTYIRRKSSRVMRTRRQWIAYHASASGSLFVDEGAADAVLNRGASLLTVGISRIEGDFFRGDIVDVYAGSRKIGRGRVLIDHMQLADTNSEAAIAVHRDEWVSFS</sequence>
<dbReference type="PROSITE" id="PS50890">
    <property type="entry name" value="PUA"/>
    <property type="match status" value="1"/>
</dbReference>
<comment type="caution">
    <text evidence="10">The sequence shown here is derived from an EMBL/GenBank/DDBJ whole genome shotgun (WGS) entry which is preliminary data.</text>
</comment>
<dbReference type="CDD" id="cd04242">
    <property type="entry name" value="AAK_G5K_ProB"/>
    <property type="match status" value="1"/>
</dbReference>
<dbReference type="InterPro" id="IPR011529">
    <property type="entry name" value="Glu_5kinase"/>
</dbReference>
<organism evidence="10 11">
    <name type="scientific">Bacillus daqingensis</name>
    <dbReference type="NCBI Taxonomy" id="872396"/>
    <lineage>
        <taxon>Bacteria</taxon>
        <taxon>Bacillati</taxon>
        <taxon>Bacillota</taxon>
        <taxon>Bacilli</taxon>
        <taxon>Bacillales</taxon>
        <taxon>Bacillaceae</taxon>
        <taxon>Bacillus</taxon>
    </lineage>
</organism>
<accession>A0ABV9NQU3</accession>
<dbReference type="InterPro" id="IPR002478">
    <property type="entry name" value="PUA"/>
</dbReference>
<feature type="binding site" evidence="8">
    <location>
        <position position="148"/>
    </location>
    <ligand>
        <name>substrate</name>
    </ligand>
</feature>
<dbReference type="InterPro" id="IPR005715">
    <property type="entry name" value="Glu_5kinase/COase_Synthase"/>
</dbReference>
<dbReference type="PRINTS" id="PR00474">
    <property type="entry name" value="GLU5KINASE"/>
</dbReference>
<gene>
    <name evidence="8 10" type="primary">proB</name>
    <name evidence="10" type="ORF">ACFO4L_04105</name>
</gene>
<evidence type="ECO:0000256" key="8">
    <source>
        <dbReference type="HAMAP-Rule" id="MF_00456"/>
    </source>
</evidence>
<feature type="binding site" evidence="8">
    <location>
        <position position="9"/>
    </location>
    <ligand>
        <name>ATP</name>
        <dbReference type="ChEBI" id="CHEBI:30616"/>
    </ligand>
</feature>
<evidence type="ECO:0000256" key="5">
    <source>
        <dbReference type="ARBA" id="ARBA00022741"/>
    </source>
</evidence>
<dbReference type="InterPro" id="IPR019797">
    <property type="entry name" value="Glutamate_5-kinase_CS"/>
</dbReference>
<dbReference type="SUPFAM" id="SSF88697">
    <property type="entry name" value="PUA domain-like"/>
    <property type="match status" value="1"/>
</dbReference>
<keyword evidence="2 8" id="KW-0028">Amino-acid biosynthesis</keyword>